<dbReference type="InterPro" id="IPR013324">
    <property type="entry name" value="RNA_pol_sigma_r3/r4-like"/>
</dbReference>
<comment type="caution">
    <text evidence="1">The sequence shown here is derived from an EMBL/GenBank/DDBJ whole genome shotgun (WGS) entry which is preliminary data.</text>
</comment>
<sequence>GAQVRDIGEKAKAIDLKTFSLSKIRQRYPRAYEKWTDEESTRLTHKYNEGLNIEELAEMFQRQPGAIRSRLQKLRLVK</sequence>
<dbReference type="AlphaFoldDB" id="X0SST8"/>
<evidence type="ECO:0008006" key="2">
    <source>
        <dbReference type="Google" id="ProtNLM"/>
    </source>
</evidence>
<feature type="non-terminal residue" evidence="1">
    <location>
        <position position="1"/>
    </location>
</feature>
<evidence type="ECO:0000313" key="1">
    <source>
        <dbReference type="EMBL" id="GAF78221.1"/>
    </source>
</evidence>
<proteinExistence type="predicted"/>
<dbReference type="EMBL" id="BARS01009692">
    <property type="protein sequence ID" value="GAF78221.1"/>
    <property type="molecule type" value="Genomic_DNA"/>
</dbReference>
<dbReference type="SUPFAM" id="SSF88659">
    <property type="entry name" value="Sigma3 and sigma4 domains of RNA polymerase sigma factors"/>
    <property type="match status" value="1"/>
</dbReference>
<protein>
    <recommendedName>
        <fullName evidence="2">RNA polymerase sigma-70 region 4 domain-containing protein</fullName>
    </recommendedName>
</protein>
<reference evidence="1" key="1">
    <citation type="journal article" date="2014" name="Front. Microbiol.">
        <title>High frequency of phylogenetically diverse reductive dehalogenase-homologous genes in deep subseafloor sedimentary metagenomes.</title>
        <authorList>
            <person name="Kawai M."/>
            <person name="Futagami T."/>
            <person name="Toyoda A."/>
            <person name="Takaki Y."/>
            <person name="Nishi S."/>
            <person name="Hori S."/>
            <person name="Arai W."/>
            <person name="Tsubouchi T."/>
            <person name="Morono Y."/>
            <person name="Uchiyama I."/>
            <person name="Ito T."/>
            <person name="Fujiyama A."/>
            <person name="Inagaki F."/>
            <person name="Takami H."/>
        </authorList>
    </citation>
    <scope>NUCLEOTIDE SEQUENCE</scope>
    <source>
        <strain evidence="1">Expedition CK06-06</strain>
    </source>
</reference>
<accession>X0SST8</accession>
<dbReference type="Gene3D" id="1.10.10.60">
    <property type="entry name" value="Homeodomain-like"/>
    <property type="match status" value="1"/>
</dbReference>
<gene>
    <name evidence="1" type="ORF">S01H1_18163</name>
</gene>
<organism evidence="1">
    <name type="scientific">marine sediment metagenome</name>
    <dbReference type="NCBI Taxonomy" id="412755"/>
    <lineage>
        <taxon>unclassified sequences</taxon>
        <taxon>metagenomes</taxon>
        <taxon>ecological metagenomes</taxon>
    </lineage>
</organism>
<name>X0SST8_9ZZZZ</name>